<proteinExistence type="predicted"/>
<name>A0A4R8TT57_9PEZI</name>
<evidence type="ECO:0000313" key="3">
    <source>
        <dbReference type="Proteomes" id="UP000295604"/>
    </source>
</evidence>
<comment type="caution">
    <text evidence="2">The sequence shown here is derived from an EMBL/GenBank/DDBJ whole genome shotgun (WGS) entry which is preliminary data.</text>
</comment>
<feature type="compositionally biased region" description="Basic and acidic residues" evidence="1">
    <location>
        <begin position="1"/>
        <end position="10"/>
    </location>
</feature>
<accession>A0A4R8TT57</accession>
<dbReference type="Proteomes" id="UP000295604">
    <property type="component" value="Unassembled WGS sequence"/>
</dbReference>
<evidence type="ECO:0000256" key="1">
    <source>
        <dbReference type="SAM" id="MobiDB-lite"/>
    </source>
</evidence>
<sequence length="287" mass="31277">MFSSKDKAFDAHNGNPPPYPDNIGEAPPYEAPTFNDTAMDSTRLTAATTKFPPTFNCYYVWKFKQVYYLGPTSDEKLYTISYDQKIFSRKQSLFLHDGPSDKDRMLATVSRQGKGWHDHASITVHRQHGGDVEVAFEPLEHPSWKQVQVRAFHFRTAKGVVEEFQWRTSHGSEIKELAGHSTGWKLVRMSQAQAQAGTAGPSREPKSGFASDGQEVVAVLAHNMSWSMTKGSKFAFTGSGLTGTLGEEWETAAVASGFWLWWLYVTASAGTAGAAAGAGAAVAAGGS</sequence>
<dbReference type="AlphaFoldDB" id="A0A4R8TT57"/>
<reference evidence="2 3" key="1">
    <citation type="submission" date="2018-11" db="EMBL/GenBank/DDBJ databases">
        <title>Genome sequence and assembly of Colletotrichum sidae.</title>
        <authorList>
            <person name="Gan P."/>
            <person name="Shirasu K."/>
        </authorList>
    </citation>
    <scope>NUCLEOTIDE SEQUENCE [LARGE SCALE GENOMIC DNA]</scope>
    <source>
        <strain evidence="2 3">CBS 518.97</strain>
    </source>
</reference>
<feature type="region of interest" description="Disordered" evidence="1">
    <location>
        <begin position="1"/>
        <end position="36"/>
    </location>
</feature>
<dbReference type="EMBL" id="QAPF01000007">
    <property type="protein sequence ID" value="TEA22292.1"/>
    <property type="molecule type" value="Genomic_DNA"/>
</dbReference>
<evidence type="ECO:0000313" key="2">
    <source>
        <dbReference type="EMBL" id="TEA22292.1"/>
    </source>
</evidence>
<keyword evidence="3" id="KW-1185">Reference proteome</keyword>
<gene>
    <name evidence="2" type="ORF">C8034_v007020</name>
</gene>
<protein>
    <submittedName>
        <fullName evidence="2">Uncharacterized protein</fullName>
    </submittedName>
</protein>
<organism evidence="2 3">
    <name type="scientific">Colletotrichum sidae</name>
    <dbReference type="NCBI Taxonomy" id="1347389"/>
    <lineage>
        <taxon>Eukaryota</taxon>
        <taxon>Fungi</taxon>
        <taxon>Dikarya</taxon>
        <taxon>Ascomycota</taxon>
        <taxon>Pezizomycotina</taxon>
        <taxon>Sordariomycetes</taxon>
        <taxon>Hypocreomycetidae</taxon>
        <taxon>Glomerellales</taxon>
        <taxon>Glomerellaceae</taxon>
        <taxon>Colletotrichum</taxon>
        <taxon>Colletotrichum orbiculare species complex</taxon>
    </lineage>
</organism>